<feature type="chain" id="PRO_5008143249" description="Secreted protein" evidence="2">
    <location>
        <begin position="24"/>
        <end position="96"/>
    </location>
</feature>
<evidence type="ECO:0000313" key="3">
    <source>
        <dbReference type="EnsemblMetazoa" id="AQUA011444-PA"/>
    </source>
</evidence>
<keyword evidence="2" id="KW-0732">Signal</keyword>
<evidence type="ECO:0008006" key="5">
    <source>
        <dbReference type="Google" id="ProtNLM"/>
    </source>
</evidence>
<dbReference type="PROSITE" id="PS51257">
    <property type="entry name" value="PROKAR_LIPOPROTEIN"/>
    <property type="match status" value="1"/>
</dbReference>
<proteinExistence type="predicted"/>
<keyword evidence="4" id="KW-1185">Reference proteome</keyword>
<protein>
    <recommendedName>
        <fullName evidence="5">Secreted protein</fullName>
    </recommendedName>
</protein>
<dbReference type="Proteomes" id="UP000076407">
    <property type="component" value="Unassembled WGS sequence"/>
</dbReference>
<accession>A0A182XNJ4</accession>
<dbReference type="VEuPathDB" id="VectorBase:AQUA011444"/>
<feature type="region of interest" description="Disordered" evidence="1">
    <location>
        <begin position="47"/>
        <end position="73"/>
    </location>
</feature>
<sequence>MRQSFRALALANFLLSCNMGLRGTVQEYPPEAVRRRVGLYQHNTLEAQPAPGAPIAPPDGVERVRSRNSSSSNRIEPTALLIVVKFFAWQEKKSHK</sequence>
<evidence type="ECO:0000256" key="1">
    <source>
        <dbReference type="SAM" id="MobiDB-lite"/>
    </source>
</evidence>
<feature type="signal peptide" evidence="2">
    <location>
        <begin position="1"/>
        <end position="23"/>
    </location>
</feature>
<reference evidence="3" key="1">
    <citation type="submission" date="2020-05" db="UniProtKB">
        <authorList>
            <consortium name="EnsemblMetazoa"/>
        </authorList>
    </citation>
    <scope>IDENTIFICATION</scope>
    <source>
        <strain evidence="3">SANGQUA</strain>
    </source>
</reference>
<evidence type="ECO:0000256" key="2">
    <source>
        <dbReference type="SAM" id="SignalP"/>
    </source>
</evidence>
<dbReference type="AlphaFoldDB" id="A0A182XNJ4"/>
<name>A0A182XNJ4_ANOQN</name>
<dbReference type="EnsemblMetazoa" id="AQUA011444-RA">
    <property type="protein sequence ID" value="AQUA011444-PA"/>
    <property type="gene ID" value="AQUA011444"/>
</dbReference>
<evidence type="ECO:0000313" key="4">
    <source>
        <dbReference type="Proteomes" id="UP000076407"/>
    </source>
</evidence>
<organism evidence="3 4">
    <name type="scientific">Anopheles quadriannulatus</name>
    <name type="common">Mosquito</name>
    <dbReference type="NCBI Taxonomy" id="34691"/>
    <lineage>
        <taxon>Eukaryota</taxon>
        <taxon>Metazoa</taxon>
        <taxon>Ecdysozoa</taxon>
        <taxon>Arthropoda</taxon>
        <taxon>Hexapoda</taxon>
        <taxon>Insecta</taxon>
        <taxon>Pterygota</taxon>
        <taxon>Neoptera</taxon>
        <taxon>Endopterygota</taxon>
        <taxon>Diptera</taxon>
        <taxon>Nematocera</taxon>
        <taxon>Culicoidea</taxon>
        <taxon>Culicidae</taxon>
        <taxon>Anophelinae</taxon>
        <taxon>Anopheles</taxon>
    </lineage>
</organism>